<evidence type="ECO:0000313" key="4">
    <source>
        <dbReference type="Proteomes" id="UP001202922"/>
    </source>
</evidence>
<feature type="chain" id="PRO_5046860166" description="Lipoprotein" evidence="2">
    <location>
        <begin position="25"/>
        <end position="245"/>
    </location>
</feature>
<dbReference type="EMBL" id="JAKZBV010000001">
    <property type="protein sequence ID" value="MCH6469890.1"/>
    <property type="molecule type" value="Genomic_DNA"/>
</dbReference>
<dbReference type="RefSeq" id="WP_241053362.1">
    <property type="nucleotide sequence ID" value="NZ_JAKZBV010000001.1"/>
</dbReference>
<feature type="signal peptide" evidence="2">
    <location>
        <begin position="1"/>
        <end position="24"/>
    </location>
</feature>
<feature type="region of interest" description="Disordered" evidence="1">
    <location>
        <begin position="29"/>
        <end position="74"/>
    </location>
</feature>
<evidence type="ECO:0000313" key="3">
    <source>
        <dbReference type="EMBL" id="MCH6469890.1"/>
    </source>
</evidence>
<comment type="caution">
    <text evidence="3">The sequence shown here is derived from an EMBL/GenBank/DDBJ whole genome shotgun (WGS) entry which is preliminary data.</text>
</comment>
<organism evidence="3 4">
    <name type="scientific">Sinomonas terrae</name>
    <dbReference type="NCBI Taxonomy" id="2908838"/>
    <lineage>
        <taxon>Bacteria</taxon>
        <taxon>Bacillati</taxon>
        <taxon>Actinomycetota</taxon>
        <taxon>Actinomycetes</taxon>
        <taxon>Micrococcales</taxon>
        <taxon>Micrococcaceae</taxon>
        <taxon>Sinomonas</taxon>
    </lineage>
</organism>
<protein>
    <recommendedName>
        <fullName evidence="5">Lipoprotein</fullName>
    </recommendedName>
</protein>
<evidence type="ECO:0008006" key="5">
    <source>
        <dbReference type="Google" id="ProtNLM"/>
    </source>
</evidence>
<dbReference type="PROSITE" id="PS51257">
    <property type="entry name" value="PROKAR_LIPOPROTEIN"/>
    <property type="match status" value="1"/>
</dbReference>
<proteinExistence type="predicted"/>
<keyword evidence="4" id="KW-1185">Reference proteome</keyword>
<keyword evidence="2" id="KW-0732">Signal</keyword>
<dbReference type="Proteomes" id="UP001202922">
    <property type="component" value="Unassembled WGS sequence"/>
</dbReference>
<gene>
    <name evidence="3" type="ORF">L0M17_07815</name>
</gene>
<sequence>MAARKLLLASTFALVALCSGAALAGCSAAGPQAGASGSATTGSAAPSPSSSPTTTASSPASSAPPSSSASPSSVSVPIVAPTLRSLQIDGPGYAGALTPEETKARDTIYRVLPVLMNETAAKYASPTGARDELVSQGLITARMASSFATSFTPAQSEVHATGFTVQTTGMECTLHTTAGSALQTGHVFCYLSRQYMGPDGAPVTDSRWTTAGQPGAIDPNELANASVTMANEGGVWKVDAVQFGA</sequence>
<accession>A0ABS9TZV3</accession>
<evidence type="ECO:0000256" key="2">
    <source>
        <dbReference type="SAM" id="SignalP"/>
    </source>
</evidence>
<reference evidence="3 4" key="1">
    <citation type="submission" date="2022-03" db="EMBL/GenBank/DDBJ databases">
        <title>Sinomonas sp. isolated from a soil.</title>
        <authorList>
            <person name="Han J."/>
            <person name="Kim D.-U."/>
        </authorList>
    </citation>
    <scope>NUCLEOTIDE SEQUENCE [LARGE SCALE GENOMIC DNA]</scope>
    <source>
        <strain evidence="3 4">5-5</strain>
    </source>
</reference>
<evidence type="ECO:0000256" key="1">
    <source>
        <dbReference type="SAM" id="MobiDB-lite"/>
    </source>
</evidence>
<name>A0ABS9TZV3_9MICC</name>